<dbReference type="Proteomes" id="UP000005317">
    <property type="component" value="Unassembled WGS sequence"/>
</dbReference>
<evidence type="ECO:0000259" key="5">
    <source>
        <dbReference type="Pfam" id="PF18135"/>
    </source>
</evidence>
<dbReference type="EMBL" id="JH651384">
    <property type="protein sequence ID" value="EIJ35287.1"/>
    <property type="molecule type" value="Genomic_DNA"/>
</dbReference>
<name>A0A656HFQ7_THINJ</name>
<dbReference type="EC" id="2.1.1.72" evidence="1"/>
<dbReference type="GO" id="GO:0032259">
    <property type="term" value="P:methylation"/>
    <property type="evidence" value="ECO:0007669"/>
    <property type="project" value="UniProtKB-KW"/>
</dbReference>
<evidence type="ECO:0000256" key="4">
    <source>
        <dbReference type="ARBA" id="ARBA00047942"/>
    </source>
</evidence>
<proteinExistence type="predicted"/>
<reference evidence="8" key="1">
    <citation type="journal article" date="2011" name="Stand. Genomic Sci.">
        <title>Genome sequence of the filamentous, gliding Thiothrix nivea neotype strain (JP2(T)).</title>
        <authorList>
            <person name="Lapidus A."/>
            <person name="Nolan M."/>
            <person name="Lucas S."/>
            <person name="Glavina Del Rio T."/>
            <person name="Tice H."/>
            <person name="Cheng J.F."/>
            <person name="Tapia R."/>
            <person name="Han C."/>
            <person name="Goodwin L."/>
            <person name="Pitluck S."/>
            <person name="Liolios K."/>
            <person name="Pagani I."/>
            <person name="Ivanova N."/>
            <person name="Huntemann M."/>
            <person name="Mavromatis K."/>
            <person name="Mikhailova N."/>
            <person name="Pati A."/>
            <person name="Chen A."/>
            <person name="Palaniappan K."/>
            <person name="Land M."/>
            <person name="Brambilla E.M."/>
            <person name="Rohde M."/>
            <person name="Abt B."/>
            <person name="Verbarg S."/>
            <person name="Goker M."/>
            <person name="Bristow J."/>
            <person name="Eisen J.A."/>
            <person name="Markowitz V."/>
            <person name="Hugenholtz P."/>
            <person name="Kyrpides N.C."/>
            <person name="Klenk H.P."/>
            <person name="Woyke T."/>
        </authorList>
    </citation>
    <scope>NUCLEOTIDE SEQUENCE [LARGE SCALE GENOMIC DNA]</scope>
    <source>
        <strain evidence="8">ATCC 35100 / DSM 5205 / JP2</strain>
    </source>
</reference>
<dbReference type="InterPro" id="IPR046816">
    <property type="entry name" value="MmeI_Mtase"/>
</dbReference>
<dbReference type="RefSeq" id="WP_002709194.1">
    <property type="nucleotide sequence ID" value="NZ_JH651384.1"/>
</dbReference>
<evidence type="ECO:0000256" key="2">
    <source>
        <dbReference type="ARBA" id="ARBA00022603"/>
    </source>
</evidence>
<evidence type="ECO:0000256" key="3">
    <source>
        <dbReference type="ARBA" id="ARBA00022679"/>
    </source>
</evidence>
<dbReference type="InterPro" id="IPR029063">
    <property type="entry name" value="SAM-dependent_MTases_sf"/>
</dbReference>
<dbReference type="Pfam" id="PF20473">
    <property type="entry name" value="MmeI_Mtase"/>
    <property type="match status" value="1"/>
</dbReference>
<keyword evidence="8" id="KW-1185">Reference proteome</keyword>
<feature type="domain" description="MmeI-like DNA-methyltransferase" evidence="6">
    <location>
        <begin position="369"/>
        <end position="519"/>
    </location>
</feature>
<keyword evidence="3 7" id="KW-0808">Transferase</keyword>
<dbReference type="PANTHER" id="PTHR33841:SF1">
    <property type="entry name" value="DNA METHYLTRANSFERASE A"/>
    <property type="match status" value="1"/>
</dbReference>
<dbReference type="SUPFAM" id="SSF53335">
    <property type="entry name" value="S-adenosyl-L-methionine-dependent methyltransferases"/>
    <property type="match status" value="1"/>
</dbReference>
<evidence type="ECO:0000313" key="7">
    <source>
        <dbReference type="EMBL" id="EIJ35287.1"/>
    </source>
</evidence>
<dbReference type="PRINTS" id="PR00507">
    <property type="entry name" value="N12N6MTFRASE"/>
</dbReference>
<dbReference type="AlphaFoldDB" id="A0A656HFQ7"/>
<dbReference type="InterPro" id="IPR050953">
    <property type="entry name" value="N4_N6_ade-DNA_methylase"/>
</dbReference>
<organism evidence="7 8">
    <name type="scientific">Thiothrix nivea (strain ATCC 35100 / DSM 5205 / JP2)</name>
    <dbReference type="NCBI Taxonomy" id="870187"/>
    <lineage>
        <taxon>Bacteria</taxon>
        <taxon>Pseudomonadati</taxon>
        <taxon>Pseudomonadota</taxon>
        <taxon>Gammaproteobacteria</taxon>
        <taxon>Thiotrichales</taxon>
        <taxon>Thiotrichaceae</taxon>
        <taxon>Thiothrix</taxon>
    </lineage>
</organism>
<dbReference type="InterPro" id="IPR041635">
    <property type="entry name" value="Type_ISP_LLaBIII_C"/>
</dbReference>
<accession>A0A656HFQ7</accession>
<evidence type="ECO:0000259" key="6">
    <source>
        <dbReference type="Pfam" id="PF20473"/>
    </source>
</evidence>
<evidence type="ECO:0000256" key="1">
    <source>
        <dbReference type="ARBA" id="ARBA00011900"/>
    </source>
</evidence>
<dbReference type="OrthoDB" id="9804086at2"/>
<comment type="catalytic activity">
    <reaction evidence="4">
        <text>a 2'-deoxyadenosine in DNA + S-adenosyl-L-methionine = an N(6)-methyl-2'-deoxyadenosine in DNA + S-adenosyl-L-homocysteine + H(+)</text>
        <dbReference type="Rhea" id="RHEA:15197"/>
        <dbReference type="Rhea" id="RHEA-COMP:12418"/>
        <dbReference type="Rhea" id="RHEA-COMP:12419"/>
        <dbReference type="ChEBI" id="CHEBI:15378"/>
        <dbReference type="ChEBI" id="CHEBI:57856"/>
        <dbReference type="ChEBI" id="CHEBI:59789"/>
        <dbReference type="ChEBI" id="CHEBI:90615"/>
        <dbReference type="ChEBI" id="CHEBI:90616"/>
        <dbReference type="EC" id="2.1.1.72"/>
    </reaction>
</comment>
<dbReference type="Pfam" id="PF18135">
    <property type="entry name" value="Type_ISP_C"/>
    <property type="match status" value="1"/>
</dbReference>
<gene>
    <name evidence="7" type="ORF">Thini_2750</name>
</gene>
<evidence type="ECO:0000313" key="8">
    <source>
        <dbReference type="Proteomes" id="UP000005317"/>
    </source>
</evidence>
<dbReference type="Gene3D" id="3.40.50.150">
    <property type="entry name" value="Vaccinia Virus protein VP39"/>
    <property type="match status" value="1"/>
</dbReference>
<protein>
    <recommendedName>
        <fullName evidence="1">site-specific DNA-methyltransferase (adenine-specific)</fullName>
        <ecNumber evidence="1">2.1.1.72</ecNumber>
    </recommendedName>
</protein>
<dbReference type="GO" id="GO:0009007">
    <property type="term" value="F:site-specific DNA-methyltransferase (adenine-specific) activity"/>
    <property type="evidence" value="ECO:0007669"/>
    <property type="project" value="UniProtKB-EC"/>
</dbReference>
<feature type="domain" description="Type ISP restriction-modification enzyme LLaBIII C-terminal specificity" evidence="5">
    <location>
        <begin position="703"/>
        <end position="1058"/>
    </location>
</feature>
<dbReference type="PANTHER" id="PTHR33841">
    <property type="entry name" value="DNA METHYLTRANSFERASE YEEA-RELATED"/>
    <property type="match status" value="1"/>
</dbReference>
<sequence>MDVSSYLSEVNKQFLTGIAKEHAYRGYLKNLLESILPGVIATNEPKRIDCGSPDYVLTREGKEIPIGYIEAKDIGEPLEGKKHKEQFDRYRDALSNLIITDYLDFHFYREGERTVSIRVAEVKDGKINPLPESFETFTSYIKDFAIFIGQSIKSPEKLAKMMAGKARLLANIIHNALDSDEESSANNDLYAQYEGFRQVLIHDIDTKAFADIYAQTVAYGMFAARLHDPTLPTFSREEAAKLIPTSNPFLRKLFQYIAANDLDDRIVWIVDSLVEVFLATNVAALMEQHGKGTKRHDPVIHFYETFLAEYDPKLRKARGVWYTPEPVVKFIVRAVDGILKTEFGLSEGLADSSKTTIKVDMPVVRGRGKDRATRIEKVEREVHRVQILDPSCGTGTFLAEAVRHIYEDFESMPGIWPQYVRDDLIPRLHGFELLMASYAMAHLKMDMLLRETGYEAKGDQRFNIFLTNALEEHHPDTATLFASWLSDEAQSANYIKRDTPVMVVIGNPPYSGHSANRGKWIASLLTDYKQEPGGGKLKERNSKWLNDDYVKFIRYGQFFVERNHEGVLAYISNNGFLDNPTFRGMRWHLLTTFDKIFVINLHGSVKKKDGNFDENKDENVFDIEQGVSINLFVKTGRKKKGQLAKLFYYSVHGSRKKKYKLLAESALDAFEFKNIDLRSPSYLFTQFETKGQSVYEKGFSLKELFVVQSIGIATARDSFCIKFSENEVKKLVGDFSLMQIEDAREKYQLGKDVRDWKVEWAKADLLKSNIDENKVEKIFYRPFDERYTYYTGNSRGFHCMPRNDVMQHLVSGENIGICFNRRVEENRRFTDVFLFKGIVQLHSLSIKEANSIAPIFVSKEGICGEKIANFNDEIITKISRIIKVPFSLEMSNNKESFSALDVVDYIYSILHSPAYREKYNEFLCSDYPRIPYPDNVNMFWNLVQLGNELRQVHLLESVLLNKAITSYPKVGDNTVTRKILSKDWELYDVDRSLGRIWINDEQYFDQIPLLAWEFYIGGYQPAQKWLKDRTGRVLTRDDIRHYQKIIVALKETDRLMQELDKVWTP</sequence>
<keyword evidence="2 7" id="KW-0489">Methyltransferase</keyword>